<evidence type="ECO:0000313" key="10">
    <source>
        <dbReference type="Proteomes" id="UP001589589"/>
    </source>
</evidence>
<protein>
    <submittedName>
        <fullName evidence="9">Carboxypeptidase-like regulatory domain-containing protein</fullName>
    </submittedName>
</protein>
<dbReference type="Pfam" id="PF07715">
    <property type="entry name" value="Plug"/>
    <property type="match status" value="1"/>
</dbReference>
<evidence type="ECO:0000256" key="1">
    <source>
        <dbReference type="ARBA" id="ARBA00004571"/>
    </source>
</evidence>
<keyword evidence="5 7" id="KW-0472">Membrane</keyword>
<organism evidence="9 10">
    <name type="scientific">Flavobacterium branchiarum</name>
    <dbReference type="NCBI Taxonomy" id="1114870"/>
    <lineage>
        <taxon>Bacteria</taxon>
        <taxon>Pseudomonadati</taxon>
        <taxon>Bacteroidota</taxon>
        <taxon>Flavobacteriia</taxon>
        <taxon>Flavobacteriales</taxon>
        <taxon>Flavobacteriaceae</taxon>
        <taxon>Flavobacterium</taxon>
    </lineage>
</organism>
<dbReference type="Gene3D" id="2.170.130.10">
    <property type="entry name" value="TonB-dependent receptor, plug domain"/>
    <property type="match status" value="1"/>
</dbReference>
<keyword evidence="10" id="KW-1185">Reference proteome</keyword>
<dbReference type="RefSeq" id="WP_290262087.1">
    <property type="nucleotide sequence ID" value="NZ_JAUFQQ010000003.1"/>
</dbReference>
<dbReference type="EMBL" id="JBHMEX010000026">
    <property type="protein sequence ID" value="MFB9063962.1"/>
    <property type="molecule type" value="Genomic_DNA"/>
</dbReference>
<dbReference type="SUPFAM" id="SSF56935">
    <property type="entry name" value="Porins"/>
    <property type="match status" value="1"/>
</dbReference>
<evidence type="ECO:0000256" key="5">
    <source>
        <dbReference type="ARBA" id="ARBA00023136"/>
    </source>
</evidence>
<proteinExistence type="inferred from homology"/>
<gene>
    <name evidence="9" type="ORF">ACFFUQ_07995</name>
</gene>
<comment type="caution">
    <text evidence="9">The sequence shown here is derived from an EMBL/GenBank/DDBJ whole genome shotgun (WGS) entry which is preliminary data.</text>
</comment>
<evidence type="ECO:0000256" key="4">
    <source>
        <dbReference type="ARBA" id="ARBA00022692"/>
    </source>
</evidence>
<dbReference type="InterPro" id="IPR008969">
    <property type="entry name" value="CarboxyPept-like_regulatory"/>
</dbReference>
<keyword evidence="4 7" id="KW-0812">Transmembrane</keyword>
<dbReference type="Proteomes" id="UP001589589">
    <property type="component" value="Unassembled WGS sequence"/>
</dbReference>
<sequence>MKTKFQELSKNEFPLKKQSFFIIAFLLLSSILFAQNTLSGKVVDTKGKPIAGANIYIDGTYDGATSAENGEFSFTTETKGNQILIVSFLIYETSTTSIDVANYKNQTIKLKENVNSLDAVVITAGTMESGDKARVSVLKPLDIVTTAGSAGNIIAALQTLPGTQNVGEDGRLFVRGGEASETQTFVDGIRVSQPYGASVQNLPTRGRFSPFLFSGIAFSTGGYSAEYGEALSSVLLLNTQDEPDQNKTDIAMMTVGLGVGNTQKWKKSSLSVNVSYINLAPYQAVIKQDVDWNRPYQSLSGESVYRYHFNNGILKLYAAFDTSKIDLNQKNINFENPIRVNLVNNNFYLNTVYNGTFGSNWQITSGLSYGYSNNKKDIDVANINDDENAAHLKLKLRKSLSNKIKLSFGADYFVTKYSEDFQDNLTSTINNGYDSNIGAVYAETEFLFSSKLAAKVGLRGSYNNLLDESTLAPRVSLAYKVAKNSQFSLAYGDFTQTPVVDYIKYSKYHQFESEKAAHYILNFQYNKTGRTFRAEAYYKDYSNLVKYDTQTIQYNSVFSNNGSGYAKGLDLFWRDSKLYKNLEYWISYSYIDTERDYKNFPTSATPDFVADQTLSVVTKYFLTDWKSQISLTNSFSTGRPYNNPNETKFMNGKTKSYNSLSLSWAYLLTTQKILYFSVSNVLGTQNIFGYDYARNPDATGTYNRQAVTPTADRFFFVGFFWTISQNKNENQLKNL</sequence>
<evidence type="ECO:0000256" key="7">
    <source>
        <dbReference type="PROSITE-ProRule" id="PRU01360"/>
    </source>
</evidence>
<dbReference type="InterPro" id="IPR012910">
    <property type="entry name" value="Plug_dom"/>
</dbReference>
<comment type="similarity">
    <text evidence="7">Belongs to the TonB-dependent receptor family.</text>
</comment>
<comment type="subcellular location">
    <subcellularLocation>
        <location evidence="1 7">Cell outer membrane</location>
        <topology evidence="1 7">Multi-pass membrane protein</topology>
    </subcellularLocation>
</comment>
<keyword evidence="2 7" id="KW-0813">Transport</keyword>
<dbReference type="Gene3D" id="2.40.170.20">
    <property type="entry name" value="TonB-dependent receptor, beta-barrel domain"/>
    <property type="match status" value="1"/>
</dbReference>
<evidence type="ECO:0000259" key="8">
    <source>
        <dbReference type="Pfam" id="PF07715"/>
    </source>
</evidence>
<name>A0ABV5FKE5_9FLAO</name>
<dbReference type="SUPFAM" id="SSF49464">
    <property type="entry name" value="Carboxypeptidase regulatory domain-like"/>
    <property type="match status" value="1"/>
</dbReference>
<keyword evidence="3 7" id="KW-1134">Transmembrane beta strand</keyword>
<evidence type="ECO:0000313" key="9">
    <source>
        <dbReference type="EMBL" id="MFB9063962.1"/>
    </source>
</evidence>
<dbReference type="InterPro" id="IPR039426">
    <property type="entry name" value="TonB-dep_rcpt-like"/>
</dbReference>
<accession>A0ABV5FKE5</accession>
<dbReference type="Pfam" id="PF13715">
    <property type="entry name" value="CarbopepD_reg_2"/>
    <property type="match status" value="1"/>
</dbReference>
<keyword evidence="6 7" id="KW-0998">Cell outer membrane</keyword>
<dbReference type="PROSITE" id="PS52016">
    <property type="entry name" value="TONB_DEPENDENT_REC_3"/>
    <property type="match status" value="1"/>
</dbReference>
<feature type="domain" description="TonB-dependent receptor plug" evidence="8">
    <location>
        <begin position="134"/>
        <end position="229"/>
    </location>
</feature>
<evidence type="ECO:0000256" key="6">
    <source>
        <dbReference type="ARBA" id="ARBA00023237"/>
    </source>
</evidence>
<reference evidence="9 10" key="1">
    <citation type="submission" date="2024-09" db="EMBL/GenBank/DDBJ databases">
        <authorList>
            <person name="Sun Q."/>
            <person name="Mori K."/>
        </authorList>
    </citation>
    <scope>NUCLEOTIDE SEQUENCE [LARGE SCALE GENOMIC DNA]</scope>
    <source>
        <strain evidence="9 10">CECT 7908</strain>
    </source>
</reference>
<dbReference type="InterPro" id="IPR036942">
    <property type="entry name" value="Beta-barrel_TonB_sf"/>
</dbReference>
<evidence type="ECO:0000256" key="2">
    <source>
        <dbReference type="ARBA" id="ARBA00022448"/>
    </source>
</evidence>
<dbReference type="InterPro" id="IPR037066">
    <property type="entry name" value="Plug_dom_sf"/>
</dbReference>
<dbReference type="Gene3D" id="2.60.40.1120">
    <property type="entry name" value="Carboxypeptidase-like, regulatory domain"/>
    <property type="match status" value="1"/>
</dbReference>
<evidence type="ECO:0000256" key="3">
    <source>
        <dbReference type="ARBA" id="ARBA00022452"/>
    </source>
</evidence>